<dbReference type="SUPFAM" id="SSF46785">
    <property type="entry name" value="Winged helix' DNA-binding domain"/>
    <property type="match status" value="1"/>
</dbReference>
<dbReference type="AlphaFoldDB" id="A0A511WV55"/>
<name>A0A511WV55_9BACI</name>
<dbReference type="PANTHER" id="PTHR43132">
    <property type="entry name" value="ARSENICAL RESISTANCE OPERON REPRESSOR ARSR-RELATED"/>
    <property type="match status" value="1"/>
</dbReference>
<keyword evidence="1" id="KW-0805">Transcription regulation</keyword>
<dbReference type="Proteomes" id="UP000321886">
    <property type="component" value="Unassembled WGS sequence"/>
</dbReference>
<protein>
    <submittedName>
        <fullName evidence="5">HTH-type transcriptional repressor CzrA</fullName>
    </submittedName>
</protein>
<evidence type="ECO:0000256" key="1">
    <source>
        <dbReference type="ARBA" id="ARBA00023015"/>
    </source>
</evidence>
<dbReference type="NCBIfam" id="NF033788">
    <property type="entry name" value="HTH_metalloreg"/>
    <property type="match status" value="1"/>
</dbReference>
<dbReference type="RefSeq" id="WP_146818116.1">
    <property type="nucleotide sequence ID" value="NZ_BJYD01000029.1"/>
</dbReference>
<dbReference type="GO" id="GO:0003700">
    <property type="term" value="F:DNA-binding transcription factor activity"/>
    <property type="evidence" value="ECO:0007669"/>
    <property type="project" value="InterPro"/>
</dbReference>
<evidence type="ECO:0000256" key="2">
    <source>
        <dbReference type="ARBA" id="ARBA00023125"/>
    </source>
</evidence>
<dbReference type="InterPro" id="IPR051011">
    <property type="entry name" value="Metal_resp_trans_reg"/>
</dbReference>
<dbReference type="PRINTS" id="PR00778">
    <property type="entry name" value="HTHARSR"/>
</dbReference>
<evidence type="ECO:0000313" key="6">
    <source>
        <dbReference type="Proteomes" id="UP000321886"/>
    </source>
</evidence>
<evidence type="ECO:0000256" key="3">
    <source>
        <dbReference type="ARBA" id="ARBA00023163"/>
    </source>
</evidence>
<dbReference type="InterPro" id="IPR011991">
    <property type="entry name" value="ArsR-like_HTH"/>
</dbReference>
<dbReference type="SMART" id="SM00418">
    <property type="entry name" value="HTH_ARSR"/>
    <property type="match status" value="1"/>
</dbReference>
<keyword evidence="3" id="KW-0804">Transcription</keyword>
<dbReference type="PANTHER" id="PTHR43132:SF6">
    <property type="entry name" value="HTH-TYPE TRANSCRIPTIONAL REPRESSOR CZRA"/>
    <property type="match status" value="1"/>
</dbReference>
<dbReference type="PROSITE" id="PS50987">
    <property type="entry name" value="HTH_ARSR_2"/>
    <property type="match status" value="1"/>
</dbReference>
<organism evidence="5 6">
    <name type="scientific">Halobacillus faecis</name>
    <dbReference type="NCBI Taxonomy" id="360184"/>
    <lineage>
        <taxon>Bacteria</taxon>
        <taxon>Bacillati</taxon>
        <taxon>Bacillota</taxon>
        <taxon>Bacilli</taxon>
        <taxon>Bacillales</taxon>
        <taxon>Bacillaceae</taxon>
        <taxon>Halobacillus</taxon>
    </lineage>
</organism>
<dbReference type="InterPro" id="IPR036390">
    <property type="entry name" value="WH_DNA-bd_sf"/>
</dbReference>
<keyword evidence="2" id="KW-0238">DNA-binding</keyword>
<dbReference type="CDD" id="cd00090">
    <property type="entry name" value="HTH_ARSR"/>
    <property type="match status" value="1"/>
</dbReference>
<proteinExistence type="predicted"/>
<dbReference type="Pfam" id="PF01022">
    <property type="entry name" value="HTH_5"/>
    <property type="match status" value="1"/>
</dbReference>
<feature type="domain" description="HTH arsR-type" evidence="4">
    <location>
        <begin position="19"/>
        <end position="112"/>
    </location>
</feature>
<dbReference type="GO" id="GO:0003677">
    <property type="term" value="F:DNA binding"/>
    <property type="evidence" value="ECO:0007669"/>
    <property type="project" value="UniProtKB-KW"/>
</dbReference>
<accession>A0A511WV55</accession>
<dbReference type="InterPro" id="IPR001845">
    <property type="entry name" value="HTH_ArsR_DNA-bd_dom"/>
</dbReference>
<evidence type="ECO:0000313" key="5">
    <source>
        <dbReference type="EMBL" id="GEN54979.1"/>
    </source>
</evidence>
<keyword evidence="6" id="KW-1185">Reference proteome</keyword>
<gene>
    <name evidence="5" type="primary">czrA</name>
    <name evidence="5" type="ORF">HFA01_32410</name>
</gene>
<sequence length="112" mass="13204">MSDDKNKPEDQEKKHVNELDEETLFVVSQTFKALSDPTRIRILHLLCEQEMSVNQIADTLELRQSTVSHQLRFLKNLRLVKYRRAGTTLFYSHDDEHVIDLLQQTINHALHH</sequence>
<dbReference type="InterPro" id="IPR036388">
    <property type="entry name" value="WH-like_DNA-bd_sf"/>
</dbReference>
<reference evidence="5 6" key="1">
    <citation type="submission" date="2019-07" db="EMBL/GenBank/DDBJ databases">
        <title>Whole genome shotgun sequence of Halobacillus faecis NBRC 103569.</title>
        <authorList>
            <person name="Hosoyama A."/>
            <person name="Uohara A."/>
            <person name="Ohji S."/>
            <person name="Ichikawa N."/>
        </authorList>
    </citation>
    <scope>NUCLEOTIDE SEQUENCE [LARGE SCALE GENOMIC DNA]</scope>
    <source>
        <strain evidence="5 6">NBRC 103569</strain>
    </source>
</reference>
<dbReference type="Gene3D" id="1.10.10.10">
    <property type="entry name" value="Winged helix-like DNA-binding domain superfamily/Winged helix DNA-binding domain"/>
    <property type="match status" value="1"/>
</dbReference>
<dbReference type="OrthoDB" id="9794330at2"/>
<evidence type="ECO:0000259" key="4">
    <source>
        <dbReference type="PROSITE" id="PS50987"/>
    </source>
</evidence>
<comment type="caution">
    <text evidence="5">The sequence shown here is derived from an EMBL/GenBank/DDBJ whole genome shotgun (WGS) entry which is preliminary data.</text>
</comment>
<dbReference type="EMBL" id="BJYD01000029">
    <property type="protein sequence ID" value="GEN54979.1"/>
    <property type="molecule type" value="Genomic_DNA"/>
</dbReference>